<sequence>MIFDGLCDGSRHGLGVCAFIDGRNTNGWRCNIRILRKGKNTKCNEPCQHDQNGEYGCKNRTADTELTEHDRGL</sequence>
<proteinExistence type="predicted"/>
<reference evidence="1" key="1">
    <citation type="journal article" date="2012" name="PLoS ONE">
        <title>Gene sets for utilization of primary and secondary nutrition supplies in the distal gut of endangered iberian lynx.</title>
        <authorList>
            <person name="Alcaide M."/>
            <person name="Messina E."/>
            <person name="Richter M."/>
            <person name="Bargiela R."/>
            <person name="Peplies J."/>
            <person name="Huws S.A."/>
            <person name="Newbold C.J."/>
            <person name="Golyshin P.N."/>
            <person name="Simon M.A."/>
            <person name="Lopez G."/>
            <person name="Yakimov M.M."/>
            <person name="Ferrer M."/>
        </authorList>
    </citation>
    <scope>NUCLEOTIDE SEQUENCE</scope>
</reference>
<gene>
    <name evidence="1" type="ORF">EVA_04219</name>
</gene>
<dbReference type="EMBL" id="AMCI01000820">
    <property type="protein sequence ID" value="EJX07671.1"/>
    <property type="molecule type" value="Genomic_DNA"/>
</dbReference>
<dbReference type="AlphaFoldDB" id="J9D4R3"/>
<organism evidence="1">
    <name type="scientific">gut metagenome</name>
    <dbReference type="NCBI Taxonomy" id="749906"/>
    <lineage>
        <taxon>unclassified sequences</taxon>
        <taxon>metagenomes</taxon>
        <taxon>organismal metagenomes</taxon>
    </lineage>
</organism>
<protein>
    <submittedName>
        <fullName evidence="1">Uncharacterized protein</fullName>
    </submittedName>
</protein>
<accession>J9D4R3</accession>
<evidence type="ECO:0000313" key="1">
    <source>
        <dbReference type="EMBL" id="EJX07671.1"/>
    </source>
</evidence>
<name>J9D4R3_9ZZZZ</name>
<comment type="caution">
    <text evidence="1">The sequence shown here is derived from an EMBL/GenBank/DDBJ whole genome shotgun (WGS) entry which is preliminary data.</text>
</comment>